<proteinExistence type="predicted"/>
<gene>
    <name evidence="1" type="ORF">DSO57_1022182</name>
</gene>
<accession>A0ACC2TQP6</accession>
<name>A0ACC2TQP6_9FUNG</name>
<protein>
    <submittedName>
        <fullName evidence="1">Uncharacterized protein</fullName>
    </submittedName>
</protein>
<comment type="caution">
    <text evidence="1">The sequence shown here is derived from an EMBL/GenBank/DDBJ whole genome shotgun (WGS) entry which is preliminary data.</text>
</comment>
<reference evidence="1" key="1">
    <citation type="submission" date="2022-04" db="EMBL/GenBank/DDBJ databases">
        <title>Genome of the entomopathogenic fungus Entomophthora muscae.</title>
        <authorList>
            <person name="Elya C."/>
            <person name="Lovett B.R."/>
            <person name="Lee E."/>
            <person name="Macias A.M."/>
            <person name="Hajek A.E."/>
            <person name="De Bivort B.L."/>
            <person name="Kasson M.T."/>
            <person name="De Fine Licht H.H."/>
            <person name="Stajich J.E."/>
        </authorList>
    </citation>
    <scope>NUCLEOTIDE SEQUENCE</scope>
    <source>
        <strain evidence="1">Berkeley</strain>
    </source>
</reference>
<dbReference type="Proteomes" id="UP001165960">
    <property type="component" value="Unassembled WGS sequence"/>
</dbReference>
<dbReference type="EMBL" id="QTSX02002240">
    <property type="protein sequence ID" value="KAJ9076863.1"/>
    <property type="molecule type" value="Genomic_DNA"/>
</dbReference>
<evidence type="ECO:0000313" key="1">
    <source>
        <dbReference type="EMBL" id="KAJ9076863.1"/>
    </source>
</evidence>
<sequence length="493" mass="56537">MHSQEMAPVTVPREVMAMMAEMIPVEDRNNLARVSKSWFEVVMPHIWREPEWKVINQPLDQLSALLDKYGEYVRVLPLSDNVGLERIQLLLSKCPRLYRICFYGTRELWTSISSLVPCKSIESAEFFFIGDINSETLEPLAMFSRLTELSLTYDSSEYINQALKLIPENQLRSFSALQITQLQTDTLDLIHSRFPLLEVLQVQCGSIEETAYVTLDKPMPRLHTMEIDVLLFKNNGSCLALNGANFPRLRSLLIDLHVTRTAGFCCLLSGTWPRLASLSLFRLNTSNNEQFNKEQFPILQSLQLQVYQPFTSETLALLLTDFPRLENVELNKFDMADDLFDLPTPLSIPSSYSIKNFSVTSNHKPLGKNYLSFMIKHMCGMREWILPKLIEVDDPTQCSCEEATKCDTTEKPVCQVEQLVQWLIKHEVPELLPNLERILVDASATSIPLVHYLAQSCQNLNYLFINILNDDLDLDELHQAFDNINPKLTVKIE</sequence>
<keyword evidence="2" id="KW-1185">Reference proteome</keyword>
<organism evidence="1 2">
    <name type="scientific">Entomophthora muscae</name>
    <dbReference type="NCBI Taxonomy" id="34485"/>
    <lineage>
        <taxon>Eukaryota</taxon>
        <taxon>Fungi</taxon>
        <taxon>Fungi incertae sedis</taxon>
        <taxon>Zoopagomycota</taxon>
        <taxon>Entomophthoromycotina</taxon>
        <taxon>Entomophthoromycetes</taxon>
        <taxon>Entomophthorales</taxon>
        <taxon>Entomophthoraceae</taxon>
        <taxon>Entomophthora</taxon>
    </lineage>
</organism>
<evidence type="ECO:0000313" key="2">
    <source>
        <dbReference type="Proteomes" id="UP001165960"/>
    </source>
</evidence>